<evidence type="ECO:0000256" key="3">
    <source>
        <dbReference type="ARBA" id="ARBA00023125"/>
    </source>
</evidence>
<dbReference type="STRING" id="1770053.SAMN05216551_10945"/>
<dbReference type="SUPFAM" id="SSF46785">
    <property type="entry name" value="Winged helix' DNA-binding domain"/>
    <property type="match status" value="1"/>
</dbReference>
<dbReference type="PROSITE" id="PS50931">
    <property type="entry name" value="HTH_LYSR"/>
    <property type="match status" value="1"/>
</dbReference>
<evidence type="ECO:0000256" key="2">
    <source>
        <dbReference type="ARBA" id="ARBA00023015"/>
    </source>
</evidence>
<evidence type="ECO:0000313" key="6">
    <source>
        <dbReference type="EMBL" id="SDV49680.1"/>
    </source>
</evidence>
<evidence type="ECO:0000313" key="7">
    <source>
        <dbReference type="Proteomes" id="UP000243719"/>
    </source>
</evidence>
<dbReference type="RefSeq" id="WP_091910070.1">
    <property type="nucleotide sequence ID" value="NZ_FNLO01000009.1"/>
</dbReference>
<dbReference type="FunFam" id="1.10.10.10:FF:000001">
    <property type="entry name" value="LysR family transcriptional regulator"/>
    <property type="match status" value="1"/>
</dbReference>
<keyword evidence="4" id="KW-0804">Transcription</keyword>
<accession>A0A1H2PRX0</accession>
<dbReference type="Pfam" id="PF03466">
    <property type="entry name" value="LysR_substrate"/>
    <property type="match status" value="1"/>
</dbReference>
<dbReference type="Proteomes" id="UP000243719">
    <property type="component" value="Unassembled WGS sequence"/>
</dbReference>
<dbReference type="GO" id="GO:0003700">
    <property type="term" value="F:DNA-binding transcription factor activity"/>
    <property type="evidence" value="ECO:0007669"/>
    <property type="project" value="InterPro"/>
</dbReference>
<dbReference type="InterPro" id="IPR000847">
    <property type="entry name" value="LysR_HTH_N"/>
</dbReference>
<gene>
    <name evidence="6" type="ORF">SAMN05216551_10945</name>
</gene>
<dbReference type="InterPro" id="IPR036388">
    <property type="entry name" value="WH-like_DNA-bd_sf"/>
</dbReference>
<dbReference type="SUPFAM" id="SSF53850">
    <property type="entry name" value="Periplasmic binding protein-like II"/>
    <property type="match status" value="1"/>
</dbReference>
<dbReference type="OrthoDB" id="8587114at2"/>
<comment type="similarity">
    <text evidence="1">Belongs to the LysR transcriptional regulatory family.</text>
</comment>
<dbReference type="PANTHER" id="PTHR30126">
    <property type="entry name" value="HTH-TYPE TRANSCRIPTIONAL REGULATOR"/>
    <property type="match status" value="1"/>
</dbReference>
<name>A0A1H2PRX0_9BURK</name>
<reference evidence="7" key="1">
    <citation type="submission" date="2016-09" db="EMBL/GenBank/DDBJ databases">
        <authorList>
            <person name="Varghese N."/>
            <person name="Submissions S."/>
        </authorList>
    </citation>
    <scope>NUCLEOTIDE SEQUENCE [LARGE SCALE GENOMIC DNA]</scope>
    <source>
        <strain evidence="7">JS23</strain>
    </source>
</reference>
<keyword evidence="2" id="KW-0805">Transcription regulation</keyword>
<sequence>MTLDQLRVFVAVADRGHLTRAADALALTPAAVSAAIRALERRYDVQLFDRVGRGIVLTAPGAAFLEQARATLANAQATELALQEMSGTGRGRVRVHASQTIASYWLPQRLIAFRQRYPALELALTIGNTSGVAQGVNEGGADLGLVEGDVDGASLDVTQVATDRLFVVVAPSHAWADGRRLGTADLVRSSWISRESGSGTRSVFEAALRAGGVDAATLDVVLTLPSNEAVRVAVEHSACAAVLSERVAAPAIEAGRLVRAGFALPPRSFNLLRHRERYRTRAAEALVALLVD</sequence>
<dbReference type="Gene3D" id="1.10.10.10">
    <property type="entry name" value="Winged helix-like DNA-binding domain superfamily/Winged helix DNA-binding domain"/>
    <property type="match status" value="1"/>
</dbReference>
<keyword evidence="3 6" id="KW-0238">DNA-binding</keyword>
<evidence type="ECO:0000256" key="4">
    <source>
        <dbReference type="ARBA" id="ARBA00023163"/>
    </source>
</evidence>
<dbReference type="CDD" id="cd08420">
    <property type="entry name" value="PBP2_CysL_like"/>
    <property type="match status" value="1"/>
</dbReference>
<protein>
    <submittedName>
        <fullName evidence="6">DNA-binding transcriptional regulator, LysR family</fullName>
    </submittedName>
</protein>
<evidence type="ECO:0000256" key="1">
    <source>
        <dbReference type="ARBA" id="ARBA00009437"/>
    </source>
</evidence>
<evidence type="ECO:0000259" key="5">
    <source>
        <dbReference type="PROSITE" id="PS50931"/>
    </source>
</evidence>
<dbReference type="Pfam" id="PF00126">
    <property type="entry name" value="HTH_1"/>
    <property type="match status" value="1"/>
</dbReference>
<proteinExistence type="inferred from homology"/>
<dbReference type="PANTHER" id="PTHR30126:SF39">
    <property type="entry name" value="HTH-TYPE TRANSCRIPTIONAL REGULATOR CYSL"/>
    <property type="match status" value="1"/>
</dbReference>
<dbReference type="GO" id="GO:0000976">
    <property type="term" value="F:transcription cis-regulatory region binding"/>
    <property type="evidence" value="ECO:0007669"/>
    <property type="project" value="TreeGrafter"/>
</dbReference>
<keyword evidence="7" id="KW-1185">Reference proteome</keyword>
<dbReference type="EMBL" id="FNLO01000009">
    <property type="protein sequence ID" value="SDV49680.1"/>
    <property type="molecule type" value="Genomic_DNA"/>
</dbReference>
<feature type="domain" description="HTH lysR-type" evidence="5">
    <location>
        <begin position="1"/>
        <end position="58"/>
    </location>
</feature>
<dbReference type="Gene3D" id="3.40.190.290">
    <property type="match status" value="1"/>
</dbReference>
<dbReference type="InterPro" id="IPR005119">
    <property type="entry name" value="LysR_subst-bd"/>
</dbReference>
<dbReference type="AlphaFoldDB" id="A0A1H2PRX0"/>
<organism evidence="6 7">
    <name type="scientific">Chitinasiproducens palmae</name>
    <dbReference type="NCBI Taxonomy" id="1770053"/>
    <lineage>
        <taxon>Bacteria</taxon>
        <taxon>Pseudomonadati</taxon>
        <taxon>Pseudomonadota</taxon>
        <taxon>Betaproteobacteria</taxon>
        <taxon>Burkholderiales</taxon>
        <taxon>Burkholderiaceae</taxon>
        <taxon>Chitinasiproducens</taxon>
    </lineage>
</organism>
<dbReference type="InterPro" id="IPR036390">
    <property type="entry name" value="WH_DNA-bd_sf"/>
</dbReference>